<dbReference type="Pfam" id="PF00107">
    <property type="entry name" value="ADH_zinc_N"/>
    <property type="match status" value="1"/>
</dbReference>
<keyword evidence="4" id="KW-0520">NAD</keyword>
<dbReference type="Gene3D" id="3.40.50.720">
    <property type="entry name" value="NAD(P)-binding Rossmann-like Domain"/>
    <property type="match status" value="1"/>
</dbReference>
<dbReference type="GO" id="GO:0008270">
    <property type="term" value="F:zinc ion binding"/>
    <property type="evidence" value="ECO:0007669"/>
    <property type="project" value="TreeGrafter"/>
</dbReference>
<accession>A0A1V2I3J7</accession>
<dbReference type="RefSeq" id="WP_076820432.1">
    <property type="nucleotide sequence ID" value="NZ_MOMC01000063.1"/>
</dbReference>
<dbReference type="Pfam" id="PF08240">
    <property type="entry name" value="ADH_N"/>
    <property type="match status" value="1"/>
</dbReference>
<evidence type="ECO:0000256" key="3">
    <source>
        <dbReference type="ARBA" id="ARBA00022833"/>
    </source>
</evidence>
<dbReference type="SMART" id="SM00829">
    <property type="entry name" value="PKS_ER"/>
    <property type="match status" value="1"/>
</dbReference>
<evidence type="ECO:0000256" key="2">
    <source>
        <dbReference type="ARBA" id="ARBA00022723"/>
    </source>
</evidence>
<dbReference type="Proteomes" id="UP000188929">
    <property type="component" value="Unassembled WGS sequence"/>
</dbReference>
<dbReference type="AlphaFoldDB" id="A0A1V2I3J7"/>
<dbReference type="InterPro" id="IPR013154">
    <property type="entry name" value="ADH-like_N"/>
</dbReference>
<keyword evidence="2" id="KW-0479">Metal-binding</keyword>
<organism evidence="6 7">
    <name type="scientific">Pseudofrankia asymbiotica</name>
    <dbReference type="NCBI Taxonomy" id="1834516"/>
    <lineage>
        <taxon>Bacteria</taxon>
        <taxon>Bacillati</taxon>
        <taxon>Actinomycetota</taxon>
        <taxon>Actinomycetes</taxon>
        <taxon>Frankiales</taxon>
        <taxon>Frankiaceae</taxon>
        <taxon>Pseudofrankia</taxon>
    </lineage>
</organism>
<keyword evidence="3" id="KW-0862">Zinc</keyword>
<dbReference type="SUPFAM" id="SSF50129">
    <property type="entry name" value="GroES-like"/>
    <property type="match status" value="2"/>
</dbReference>
<evidence type="ECO:0000313" key="6">
    <source>
        <dbReference type="EMBL" id="ONH25088.1"/>
    </source>
</evidence>
<evidence type="ECO:0000256" key="1">
    <source>
        <dbReference type="ARBA" id="ARBA00008072"/>
    </source>
</evidence>
<dbReference type="InterPro" id="IPR013149">
    <property type="entry name" value="ADH-like_C"/>
</dbReference>
<dbReference type="STRING" id="1834516.BL253_28250"/>
<dbReference type="InterPro" id="IPR036291">
    <property type="entry name" value="NAD(P)-bd_dom_sf"/>
</dbReference>
<gene>
    <name evidence="6" type="ORF">BL253_28250</name>
</gene>
<sequence>MRTRAAVLFDQPGKWETTEVELEPPRQDELLIRMAAAGLCHSDDHIGTGDLPVAEGSLPMAGGHEGAGVVEAVGPHTPGWRVGDRVVLSFLPMCGLCRWCASGLQNLCDNGSRVLSGVRADGSRRMRIDGRAVSQAAGVSTFSEFTTVSVQSAVRCPDDVPLEAACLTSCGVSTGWGAAVRSAEVKPGDVVIVMGVGGIGMNAVQGAAHADASVVIAVDPVEMKRTAALTFGATHAVAAMAEATDLARGFTNGQGADSAILCVGVTRPEHVGEGLEAIRKAGTCVLVGMGRAADDVGLPVSIRHIVLYQKRIQGSLFGAASPSKDIPAMLALYRQGRLKLDELITNRYTLDTINDGYADLRAGRNLRGVITFGA</sequence>
<dbReference type="GO" id="GO:0005829">
    <property type="term" value="C:cytosol"/>
    <property type="evidence" value="ECO:0007669"/>
    <property type="project" value="TreeGrafter"/>
</dbReference>
<reference evidence="7" key="1">
    <citation type="submission" date="2016-10" db="EMBL/GenBank/DDBJ databases">
        <title>Frankia sp. NRRL B-16386 Genome sequencing.</title>
        <authorList>
            <person name="Ghodhbane-Gtari F."/>
            <person name="Swanson E."/>
            <person name="Gueddou A."/>
            <person name="Hezbri K."/>
            <person name="Ktari K."/>
            <person name="Nouioui I."/>
            <person name="Morris K."/>
            <person name="Simpson S."/>
            <person name="Abebe-Akele F."/>
            <person name="Thomas K."/>
            <person name="Gtari M."/>
            <person name="Tisa L.S."/>
        </authorList>
    </citation>
    <scope>NUCLEOTIDE SEQUENCE [LARGE SCALE GENOMIC DNA]</scope>
    <source>
        <strain evidence="7">NRRL B-16386</strain>
    </source>
</reference>
<dbReference type="GO" id="GO:0046294">
    <property type="term" value="P:formaldehyde catabolic process"/>
    <property type="evidence" value="ECO:0007669"/>
    <property type="project" value="TreeGrafter"/>
</dbReference>
<dbReference type="CDD" id="cd08279">
    <property type="entry name" value="Zn_ADH_class_III"/>
    <property type="match status" value="1"/>
</dbReference>
<protein>
    <submittedName>
        <fullName evidence="6">Alcohol dehydrogenase</fullName>
    </submittedName>
</protein>
<comment type="similarity">
    <text evidence="1">Belongs to the zinc-containing alcohol dehydrogenase family.</text>
</comment>
<evidence type="ECO:0000313" key="7">
    <source>
        <dbReference type="Proteomes" id="UP000188929"/>
    </source>
</evidence>
<proteinExistence type="inferred from homology"/>
<evidence type="ECO:0000256" key="4">
    <source>
        <dbReference type="ARBA" id="ARBA00023027"/>
    </source>
</evidence>
<dbReference type="NCBIfam" id="TIGR03989">
    <property type="entry name" value="Rxyl_3153"/>
    <property type="match status" value="1"/>
</dbReference>
<dbReference type="InterPro" id="IPR020843">
    <property type="entry name" value="ER"/>
</dbReference>
<dbReference type="SUPFAM" id="SSF51735">
    <property type="entry name" value="NAD(P)-binding Rossmann-fold domains"/>
    <property type="match status" value="1"/>
</dbReference>
<dbReference type="InterPro" id="IPR011032">
    <property type="entry name" value="GroES-like_sf"/>
</dbReference>
<dbReference type="InterPro" id="IPR023921">
    <property type="entry name" value="ADH_Zn_actinomycetes"/>
</dbReference>
<name>A0A1V2I3J7_9ACTN</name>
<evidence type="ECO:0000259" key="5">
    <source>
        <dbReference type="SMART" id="SM00829"/>
    </source>
</evidence>
<dbReference type="OrthoDB" id="334894at2"/>
<keyword evidence="7" id="KW-1185">Reference proteome</keyword>
<dbReference type="PANTHER" id="PTHR43880:SF12">
    <property type="entry name" value="ALCOHOL DEHYDROGENASE CLASS-3"/>
    <property type="match status" value="1"/>
</dbReference>
<dbReference type="Gene3D" id="3.90.180.10">
    <property type="entry name" value="Medium-chain alcohol dehydrogenases, catalytic domain"/>
    <property type="match status" value="1"/>
</dbReference>
<feature type="domain" description="Enoyl reductase (ER)" evidence="5">
    <location>
        <begin position="13"/>
        <end position="370"/>
    </location>
</feature>
<dbReference type="PANTHER" id="PTHR43880">
    <property type="entry name" value="ALCOHOL DEHYDROGENASE"/>
    <property type="match status" value="1"/>
</dbReference>
<comment type="caution">
    <text evidence="6">The sequence shown here is derived from an EMBL/GenBank/DDBJ whole genome shotgun (WGS) entry which is preliminary data.</text>
</comment>
<dbReference type="EMBL" id="MOMC01000063">
    <property type="protein sequence ID" value="ONH25088.1"/>
    <property type="molecule type" value="Genomic_DNA"/>
</dbReference>
<dbReference type="GO" id="GO:0051903">
    <property type="term" value="F:S-(hydroxymethyl)glutathione dehydrogenase [NAD(P)+] activity"/>
    <property type="evidence" value="ECO:0007669"/>
    <property type="project" value="TreeGrafter"/>
</dbReference>